<protein>
    <recommendedName>
        <fullName evidence="3">Stress up-regulated Nod 19</fullName>
    </recommendedName>
</protein>
<evidence type="ECO:0008006" key="3">
    <source>
        <dbReference type="Google" id="ProtNLM"/>
    </source>
</evidence>
<name>A0ABU6UG52_9FABA</name>
<gene>
    <name evidence="1" type="ORF">PIB30_047646</name>
</gene>
<dbReference type="Pfam" id="PF07712">
    <property type="entry name" value="SURNod19"/>
    <property type="match status" value="1"/>
</dbReference>
<dbReference type="EMBL" id="JASCZI010121135">
    <property type="protein sequence ID" value="MED6160029.1"/>
    <property type="molecule type" value="Genomic_DNA"/>
</dbReference>
<organism evidence="1 2">
    <name type="scientific">Stylosanthes scabra</name>
    <dbReference type="NCBI Taxonomy" id="79078"/>
    <lineage>
        <taxon>Eukaryota</taxon>
        <taxon>Viridiplantae</taxon>
        <taxon>Streptophyta</taxon>
        <taxon>Embryophyta</taxon>
        <taxon>Tracheophyta</taxon>
        <taxon>Spermatophyta</taxon>
        <taxon>Magnoliopsida</taxon>
        <taxon>eudicotyledons</taxon>
        <taxon>Gunneridae</taxon>
        <taxon>Pentapetalae</taxon>
        <taxon>rosids</taxon>
        <taxon>fabids</taxon>
        <taxon>Fabales</taxon>
        <taxon>Fabaceae</taxon>
        <taxon>Papilionoideae</taxon>
        <taxon>50 kb inversion clade</taxon>
        <taxon>dalbergioids sensu lato</taxon>
        <taxon>Dalbergieae</taxon>
        <taxon>Pterocarpus clade</taxon>
        <taxon>Stylosanthes</taxon>
    </lineage>
</organism>
<dbReference type="Proteomes" id="UP001341840">
    <property type="component" value="Unassembled WGS sequence"/>
</dbReference>
<dbReference type="InterPro" id="IPR011692">
    <property type="entry name" value="Stress_up-reg_Nod19"/>
</dbReference>
<evidence type="ECO:0000313" key="2">
    <source>
        <dbReference type="Proteomes" id="UP001341840"/>
    </source>
</evidence>
<sequence>MCREEITNHSFQRRKLFEIKMWSWGMAVLLSCTLVAYSSAFATEKTAVYLSRKIELRAGESSNKLYYGVDFPKGHIALKSFNAELVDEQGNSVPLSEAYLHHWIVMRYFQPKNDTNTSKGIEIVQNSGLCQYNTLPYYFGVGSETRGVETHIPDPYGIEVGNPPKGYNENWVINVHAIDTRGVQDKIGCIECRCDLYNITKDSDGNPLDPNYHGGLQCCPDESQCLLKKGFEAQNRTLYLRYTVKWVTWEHHILPLRVYVLDVTDVVKNNTHNCLVEYDVLPCNKGRKHGDKCIDVRKAKLPLDKGGYVVYGVAHEHVGGTGSTLYGQAGNVICNSLPKYGNGTEAGNEKGYVVGMTTCYPKPGSIKISNGEVLTLEVDYSNTKLHSGVMGLFYLLVADELPHHYK</sequence>
<dbReference type="PANTHER" id="PTHR33390">
    <property type="entry name" value="STRESS UP-REGULATED NOD 19 PROTEIN"/>
    <property type="match status" value="1"/>
</dbReference>
<keyword evidence="2" id="KW-1185">Reference proteome</keyword>
<accession>A0ABU6UG52</accession>
<proteinExistence type="predicted"/>
<comment type="caution">
    <text evidence="1">The sequence shown here is derived from an EMBL/GenBank/DDBJ whole genome shotgun (WGS) entry which is preliminary data.</text>
</comment>
<reference evidence="1 2" key="1">
    <citation type="journal article" date="2023" name="Plants (Basel)">
        <title>Bridging the Gap: Combining Genomics and Transcriptomics Approaches to Understand Stylosanthes scabra, an Orphan Legume from the Brazilian Caatinga.</title>
        <authorList>
            <person name="Ferreira-Neto J.R.C."/>
            <person name="da Silva M.D."/>
            <person name="Binneck E."/>
            <person name="de Melo N.F."/>
            <person name="da Silva R.H."/>
            <person name="de Melo A.L.T.M."/>
            <person name="Pandolfi V."/>
            <person name="Bustamante F.O."/>
            <person name="Brasileiro-Vidal A.C."/>
            <person name="Benko-Iseppon A.M."/>
        </authorList>
    </citation>
    <scope>NUCLEOTIDE SEQUENCE [LARGE SCALE GENOMIC DNA]</scope>
    <source>
        <tissue evidence="1">Leaves</tissue>
    </source>
</reference>
<evidence type="ECO:0000313" key="1">
    <source>
        <dbReference type="EMBL" id="MED6160029.1"/>
    </source>
</evidence>
<dbReference type="PANTHER" id="PTHR33390:SF5">
    <property type="entry name" value="STRESS UP-REGULATED NOD 19-RELATED"/>
    <property type="match status" value="1"/>
</dbReference>
<dbReference type="PROSITE" id="PS51257">
    <property type="entry name" value="PROKAR_LIPOPROTEIN"/>
    <property type="match status" value="1"/>
</dbReference>